<evidence type="ECO:0000313" key="3">
    <source>
        <dbReference type="EMBL" id="QNO54854.1"/>
    </source>
</evidence>
<dbReference type="GO" id="GO:0004175">
    <property type="term" value="F:endopeptidase activity"/>
    <property type="evidence" value="ECO:0007669"/>
    <property type="project" value="UniProtKB-ARBA"/>
</dbReference>
<dbReference type="Pfam" id="PF02517">
    <property type="entry name" value="Rce1-like"/>
    <property type="match status" value="1"/>
</dbReference>
<feature type="transmembrane region" description="Helical" evidence="1">
    <location>
        <begin position="61"/>
        <end position="78"/>
    </location>
</feature>
<gene>
    <name evidence="3" type="ORF">GHJHFCIO_00004</name>
</gene>
<feature type="transmembrane region" description="Helical" evidence="1">
    <location>
        <begin position="178"/>
        <end position="199"/>
    </location>
</feature>
<accession>A0A7G9Z3M0</accession>
<dbReference type="InterPro" id="IPR003675">
    <property type="entry name" value="Rce1/LyrA-like_dom"/>
</dbReference>
<dbReference type="AlphaFoldDB" id="A0A7G9Z3M0"/>
<keyword evidence="1" id="KW-0472">Membrane</keyword>
<keyword evidence="1" id="KW-1133">Transmembrane helix</keyword>
<feature type="transmembrane region" description="Helical" evidence="1">
    <location>
        <begin position="264"/>
        <end position="285"/>
    </location>
</feature>
<feature type="transmembrane region" description="Helical" evidence="1">
    <location>
        <begin position="153"/>
        <end position="172"/>
    </location>
</feature>
<feature type="transmembrane region" description="Helical" evidence="1">
    <location>
        <begin position="36"/>
        <end position="55"/>
    </location>
</feature>
<feature type="transmembrane region" description="Helical" evidence="1">
    <location>
        <begin position="114"/>
        <end position="133"/>
    </location>
</feature>
<evidence type="ECO:0000259" key="2">
    <source>
        <dbReference type="Pfam" id="PF02517"/>
    </source>
</evidence>
<feature type="transmembrane region" description="Helical" evidence="1">
    <location>
        <begin position="85"/>
        <end position="108"/>
    </location>
</feature>
<name>A0A7G9Z3M0_9EURY</name>
<dbReference type="EMBL" id="MT631596">
    <property type="protein sequence ID" value="QNO54854.1"/>
    <property type="molecule type" value="Genomic_DNA"/>
</dbReference>
<dbReference type="GO" id="GO:0080120">
    <property type="term" value="P:CAAX-box protein maturation"/>
    <property type="evidence" value="ECO:0007669"/>
    <property type="project" value="UniProtKB-ARBA"/>
</dbReference>
<sequence>MALRDYLKDTADKNRPFSPLLRAFTLKGVELQRNPYLISAFYFALVTIAEWMTVYHPKWGIASHTFIMALLFYHFALVSGKDEKLAHYLIALLLAPLIRILSLCLPYIQFSWIFSFMLVSIPLFIALFTCMWLQGLHGKDVGLASPKLKYMPLEAGIVLFAVALGIAEYMILRPNPLPVSGTLNLIIASLLLIICTGFLEELAFRGLLQYNAVRVMSKWRGIFIISVFFGVLHLGNISPWHLDCFFAGAVGFLFAVVRDKTGSLYGISFAHGIINTTLFLIAPLYF</sequence>
<organism evidence="3">
    <name type="scientific">Candidatus Methanophaga sp. ANME-1 ERB7</name>
    <dbReference type="NCBI Taxonomy" id="2759913"/>
    <lineage>
        <taxon>Archaea</taxon>
        <taxon>Methanobacteriati</taxon>
        <taxon>Methanobacteriota</taxon>
        <taxon>Stenosarchaea group</taxon>
        <taxon>Methanomicrobia</taxon>
        <taxon>Candidatus Methanophagales</taxon>
        <taxon>Candidatus Methanophagaceae</taxon>
        <taxon>Candidatus Methanophaga</taxon>
    </lineage>
</organism>
<feature type="domain" description="CAAX prenyl protease 2/Lysostaphin resistance protein A-like" evidence="2">
    <location>
        <begin position="184"/>
        <end position="276"/>
    </location>
</feature>
<evidence type="ECO:0000256" key="1">
    <source>
        <dbReference type="SAM" id="Phobius"/>
    </source>
</evidence>
<reference evidence="3" key="1">
    <citation type="submission" date="2020-06" db="EMBL/GenBank/DDBJ databases">
        <title>Unique genomic features of the anaerobic methanotrophic archaea.</title>
        <authorList>
            <person name="Chadwick G.L."/>
            <person name="Skennerton C.T."/>
            <person name="Laso-Perez R."/>
            <person name="Leu A.O."/>
            <person name="Speth D.R."/>
            <person name="Yu H."/>
            <person name="Morgan-Lang C."/>
            <person name="Hatzenpichler R."/>
            <person name="Goudeau D."/>
            <person name="Malmstrom R."/>
            <person name="Brazelton W.J."/>
            <person name="Woyke T."/>
            <person name="Hallam S.J."/>
            <person name="Tyson G.W."/>
            <person name="Wegener G."/>
            <person name="Boetius A."/>
            <person name="Orphan V."/>
        </authorList>
    </citation>
    <scope>NUCLEOTIDE SEQUENCE</scope>
</reference>
<keyword evidence="1" id="KW-0812">Transmembrane</keyword>
<protein>
    <recommendedName>
        <fullName evidence="2">CAAX prenyl protease 2/Lysostaphin resistance protein A-like domain-containing protein</fullName>
    </recommendedName>
</protein>
<feature type="transmembrane region" description="Helical" evidence="1">
    <location>
        <begin position="219"/>
        <end position="234"/>
    </location>
</feature>
<proteinExistence type="predicted"/>